<keyword evidence="3" id="KW-1185">Reference proteome</keyword>
<reference evidence="3" key="1">
    <citation type="journal article" date="2019" name="Int. J. Syst. Evol. Microbiol.">
        <title>The Global Catalogue of Microorganisms (GCM) 10K type strain sequencing project: providing services to taxonomists for standard genome sequencing and annotation.</title>
        <authorList>
            <consortium name="The Broad Institute Genomics Platform"/>
            <consortium name="The Broad Institute Genome Sequencing Center for Infectious Disease"/>
            <person name="Wu L."/>
            <person name="Ma J."/>
        </authorList>
    </citation>
    <scope>NUCLEOTIDE SEQUENCE [LARGE SCALE GENOMIC DNA]</scope>
    <source>
        <strain evidence="3">CCUG 49018</strain>
    </source>
</reference>
<name>A0ABW3VRT3_9PSEU</name>
<gene>
    <name evidence="2" type="ORF">ACFQ34_31465</name>
</gene>
<dbReference type="Proteomes" id="UP001597182">
    <property type="component" value="Unassembled WGS sequence"/>
</dbReference>
<dbReference type="Gene3D" id="3.90.56.10">
    <property type="entry name" value="Monooxygenase component MmoB/DmpM"/>
    <property type="match status" value="1"/>
</dbReference>
<dbReference type="InterPro" id="IPR036889">
    <property type="entry name" value="mOase_MmoB_DmpM_sf"/>
</dbReference>
<organism evidence="2 3">
    <name type="scientific">Pseudonocardia benzenivorans</name>
    <dbReference type="NCBI Taxonomy" id="228005"/>
    <lineage>
        <taxon>Bacteria</taxon>
        <taxon>Bacillati</taxon>
        <taxon>Actinomycetota</taxon>
        <taxon>Actinomycetes</taxon>
        <taxon>Pseudonocardiales</taxon>
        <taxon>Pseudonocardiaceae</taxon>
        <taxon>Pseudonocardia</taxon>
    </lineage>
</organism>
<proteinExistence type="inferred from homology"/>
<comment type="caution">
    <text evidence="2">The sequence shown here is derived from an EMBL/GenBank/DDBJ whole genome shotgun (WGS) entry which is preliminary data.</text>
</comment>
<evidence type="ECO:0000256" key="1">
    <source>
        <dbReference type="ARBA" id="ARBA00006313"/>
    </source>
</evidence>
<protein>
    <submittedName>
        <fullName evidence="2">MmoB/DmpM family protein</fullName>
    </submittedName>
</protein>
<comment type="similarity">
    <text evidence="1">Belongs to the TmoD/XamoD family.</text>
</comment>
<dbReference type="InterPro" id="IPR003454">
    <property type="entry name" value="MOase_MmoB_DmpM"/>
</dbReference>
<evidence type="ECO:0000313" key="3">
    <source>
        <dbReference type="Proteomes" id="UP001597182"/>
    </source>
</evidence>
<accession>A0ABW3VRT3</accession>
<dbReference type="RefSeq" id="WP_013673612.1">
    <property type="nucleotide sequence ID" value="NZ_BAABKS010000010.1"/>
</dbReference>
<dbReference type="Pfam" id="PF02406">
    <property type="entry name" value="MmoB_DmpM"/>
    <property type="match status" value="1"/>
</dbReference>
<sequence length="105" mass="11787">MNNAVGPVFRMGDEVELVVAAIEDDNPDTEIEVTDRGAYVRVEAPDRLRVTQESLRRHLGPTFEIRQLQTMLSAFSGRISTTSEEIVWEWGAGRRERLARTGGEA</sequence>
<evidence type="ECO:0000313" key="2">
    <source>
        <dbReference type="EMBL" id="MFD1237826.1"/>
    </source>
</evidence>
<dbReference type="SUPFAM" id="SSF56029">
    <property type="entry name" value="Monooxygenase (hydroxylase) regulatory protein"/>
    <property type="match status" value="1"/>
</dbReference>
<dbReference type="EMBL" id="JBHTMB010000310">
    <property type="protein sequence ID" value="MFD1237826.1"/>
    <property type="molecule type" value="Genomic_DNA"/>
</dbReference>